<dbReference type="GO" id="GO:0016020">
    <property type="term" value="C:membrane"/>
    <property type="evidence" value="ECO:0007669"/>
    <property type="project" value="TreeGrafter"/>
</dbReference>
<sequence>MLRFEEIAFKAELNRDEDPESDRDAWLLCAEDPMNRKRAIEELRKMIYERGECHPHRTDDAYLLKFLRARRSVPARAHRLMVRYYNFRDENPHLWRDVDWLGLRRLGDIFEGVLFDRPDCGRFILCRLGQWDPDTIPVDDLIRGLLLLLEIGIMQPKLQILGGTAMVDCQGLTMKHIRQLTPAIAVQAMNIMGIIFPTHIRSMHIVNCSRIFETFFYLFKKLAPVDDLWKNVYFHGYDLNSLHRYVDPECLPRRYGGCRDPVSLELWLTKIRQYKNKEFDEEMRNLGYAVD</sequence>
<dbReference type="InterPro" id="IPR011074">
    <property type="entry name" value="CRAL/TRIO_N_dom"/>
</dbReference>
<dbReference type="PROSITE" id="PS50191">
    <property type="entry name" value="CRAL_TRIO"/>
    <property type="match status" value="1"/>
</dbReference>
<dbReference type="InterPro" id="IPR036865">
    <property type="entry name" value="CRAL-TRIO_dom_sf"/>
</dbReference>
<dbReference type="GO" id="GO:1902936">
    <property type="term" value="F:phosphatidylinositol bisphosphate binding"/>
    <property type="evidence" value="ECO:0007669"/>
    <property type="project" value="TreeGrafter"/>
</dbReference>
<dbReference type="InterPro" id="IPR036273">
    <property type="entry name" value="CRAL/TRIO_N_dom_sf"/>
</dbReference>
<dbReference type="SMART" id="SM01100">
    <property type="entry name" value="CRAL_TRIO_N"/>
    <property type="match status" value="1"/>
</dbReference>
<evidence type="ECO:0000313" key="2">
    <source>
        <dbReference type="EMBL" id="CAG9130102.1"/>
    </source>
</evidence>
<dbReference type="Proteomes" id="UP000653454">
    <property type="component" value="Unassembled WGS sequence"/>
</dbReference>
<proteinExistence type="predicted"/>
<dbReference type="OrthoDB" id="440711at2759"/>
<evidence type="ECO:0000313" key="3">
    <source>
        <dbReference type="Proteomes" id="UP000653454"/>
    </source>
</evidence>
<dbReference type="Gene3D" id="1.20.5.1200">
    <property type="entry name" value="Alpha-tocopherol transfer"/>
    <property type="match status" value="1"/>
</dbReference>
<evidence type="ECO:0000259" key="1">
    <source>
        <dbReference type="PROSITE" id="PS50191"/>
    </source>
</evidence>
<gene>
    <name evidence="2" type="ORF">PLXY2_LOCUS9766</name>
</gene>
<dbReference type="Gene3D" id="1.10.8.20">
    <property type="entry name" value="N-terminal domain of phosphatidylinositol transfer protein sec14p"/>
    <property type="match status" value="1"/>
</dbReference>
<dbReference type="Pfam" id="PF00650">
    <property type="entry name" value="CRAL_TRIO"/>
    <property type="match status" value="1"/>
</dbReference>
<dbReference type="SUPFAM" id="SSF52087">
    <property type="entry name" value="CRAL/TRIO domain"/>
    <property type="match status" value="1"/>
</dbReference>
<accession>A0A8S4FNM9</accession>
<reference evidence="2" key="1">
    <citation type="submission" date="2020-11" db="EMBL/GenBank/DDBJ databases">
        <authorList>
            <person name="Whiteford S."/>
        </authorList>
    </citation>
    <scope>NUCLEOTIDE SEQUENCE</scope>
</reference>
<dbReference type="PRINTS" id="PR00180">
    <property type="entry name" value="CRETINALDHBP"/>
</dbReference>
<name>A0A8S4FNM9_PLUXY</name>
<dbReference type="SMART" id="SM00516">
    <property type="entry name" value="SEC14"/>
    <property type="match status" value="1"/>
</dbReference>
<comment type="caution">
    <text evidence="2">The sequence shown here is derived from an EMBL/GenBank/DDBJ whole genome shotgun (WGS) entry which is preliminary data.</text>
</comment>
<protein>
    <submittedName>
        <fullName evidence="2">(diamondback moth) hypothetical protein</fullName>
    </submittedName>
</protein>
<feature type="domain" description="CRAL-TRIO" evidence="1">
    <location>
        <begin position="123"/>
        <end position="263"/>
    </location>
</feature>
<dbReference type="InterPro" id="IPR001251">
    <property type="entry name" value="CRAL-TRIO_dom"/>
</dbReference>
<dbReference type="PANTHER" id="PTHR10174">
    <property type="entry name" value="ALPHA-TOCOPHEROL TRANSFER PROTEIN-RELATED"/>
    <property type="match status" value="1"/>
</dbReference>
<dbReference type="CDD" id="cd00170">
    <property type="entry name" value="SEC14"/>
    <property type="match status" value="1"/>
</dbReference>
<dbReference type="SUPFAM" id="SSF46938">
    <property type="entry name" value="CRAL/TRIO N-terminal domain"/>
    <property type="match status" value="1"/>
</dbReference>
<dbReference type="Gene3D" id="3.40.525.10">
    <property type="entry name" value="CRAL-TRIO lipid binding domain"/>
    <property type="match status" value="1"/>
</dbReference>
<dbReference type="EMBL" id="CAJHNJ030000040">
    <property type="protein sequence ID" value="CAG9130102.1"/>
    <property type="molecule type" value="Genomic_DNA"/>
</dbReference>
<dbReference type="AlphaFoldDB" id="A0A8S4FNM9"/>
<dbReference type="PANTHER" id="PTHR10174:SF234">
    <property type="entry name" value="SD01558P"/>
    <property type="match status" value="1"/>
</dbReference>
<organism evidence="2 3">
    <name type="scientific">Plutella xylostella</name>
    <name type="common">Diamondback moth</name>
    <name type="synonym">Plutella maculipennis</name>
    <dbReference type="NCBI Taxonomy" id="51655"/>
    <lineage>
        <taxon>Eukaryota</taxon>
        <taxon>Metazoa</taxon>
        <taxon>Ecdysozoa</taxon>
        <taxon>Arthropoda</taxon>
        <taxon>Hexapoda</taxon>
        <taxon>Insecta</taxon>
        <taxon>Pterygota</taxon>
        <taxon>Neoptera</taxon>
        <taxon>Endopterygota</taxon>
        <taxon>Lepidoptera</taxon>
        <taxon>Glossata</taxon>
        <taxon>Ditrysia</taxon>
        <taxon>Yponomeutoidea</taxon>
        <taxon>Plutellidae</taxon>
        <taxon>Plutella</taxon>
    </lineage>
</organism>
<keyword evidence="3" id="KW-1185">Reference proteome</keyword>